<dbReference type="PROSITE" id="PS51007">
    <property type="entry name" value="CYTC"/>
    <property type="match status" value="2"/>
</dbReference>
<keyword evidence="10" id="KW-1185">Reference proteome</keyword>
<dbReference type="GO" id="GO:0046872">
    <property type="term" value="F:metal ion binding"/>
    <property type="evidence" value="ECO:0007669"/>
    <property type="project" value="UniProtKB-KW"/>
</dbReference>
<feature type="domain" description="Cytochrome c" evidence="8">
    <location>
        <begin position="1"/>
        <end position="101"/>
    </location>
</feature>
<dbReference type="Gene3D" id="1.10.760.10">
    <property type="entry name" value="Cytochrome c-like domain"/>
    <property type="match status" value="2"/>
</dbReference>
<feature type="domain" description="Cytochrome c" evidence="8">
    <location>
        <begin position="113"/>
        <end position="200"/>
    </location>
</feature>
<keyword evidence="2 6" id="KW-0349">Heme</keyword>
<gene>
    <name evidence="9" type="ORF">SAMN05660691_02634</name>
</gene>
<accession>A0A1H6MJ45</accession>
<dbReference type="STRING" id="173990.SAMN05660691_02634"/>
<evidence type="ECO:0000256" key="7">
    <source>
        <dbReference type="SAM" id="SignalP"/>
    </source>
</evidence>
<feature type="signal peptide" evidence="7">
    <location>
        <begin position="1"/>
        <end position="17"/>
    </location>
</feature>
<dbReference type="InterPro" id="IPR050597">
    <property type="entry name" value="Cytochrome_c_Oxidase_Subunit"/>
</dbReference>
<evidence type="ECO:0000256" key="3">
    <source>
        <dbReference type="ARBA" id="ARBA00022723"/>
    </source>
</evidence>
<name>A0A1H6MJ45_9GAMM</name>
<evidence type="ECO:0000256" key="5">
    <source>
        <dbReference type="ARBA" id="ARBA00023004"/>
    </source>
</evidence>
<keyword evidence="5 6" id="KW-0408">Iron</keyword>
<dbReference type="PANTHER" id="PTHR33751:SF9">
    <property type="entry name" value="CYTOCHROME C4"/>
    <property type="match status" value="1"/>
</dbReference>
<keyword evidence="3 6" id="KW-0479">Metal-binding</keyword>
<evidence type="ECO:0000256" key="1">
    <source>
        <dbReference type="ARBA" id="ARBA00022448"/>
    </source>
</evidence>
<dbReference type="Pfam" id="PF00034">
    <property type="entry name" value="Cytochrom_C"/>
    <property type="match status" value="2"/>
</dbReference>
<dbReference type="GO" id="GO:0009055">
    <property type="term" value="F:electron transfer activity"/>
    <property type="evidence" value="ECO:0007669"/>
    <property type="project" value="InterPro"/>
</dbReference>
<organism evidence="9 10">
    <name type="scientific">Rheinheimera pacifica</name>
    <dbReference type="NCBI Taxonomy" id="173990"/>
    <lineage>
        <taxon>Bacteria</taxon>
        <taxon>Pseudomonadati</taxon>
        <taxon>Pseudomonadota</taxon>
        <taxon>Gammaproteobacteria</taxon>
        <taxon>Chromatiales</taxon>
        <taxon>Chromatiaceae</taxon>
        <taxon>Rheinheimera</taxon>
    </lineage>
</organism>
<dbReference type="Proteomes" id="UP000199371">
    <property type="component" value="Unassembled WGS sequence"/>
</dbReference>
<keyword evidence="1" id="KW-0813">Transport</keyword>
<sequence length="210" mass="23260">MNKIWLVFMLLSSAVLADSKQPDAQYCLVCHGSAAQGNAAIKAPNLTILPDWYLRQQFIAFRNNWRGSATNDAHGKEMQAVANTMNDAEIEQAIAFIRRQAPVKLPISVNTTANVQHGQQLYQQCQACHGAQGEGNAQLHAPPLAGQHNWYLVQQLSAFKNGWRGNQNDDSYGQIMRQFAQSLPDEQAIADVVAYIDSLPSTQPLLRTSR</sequence>
<dbReference type="InterPro" id="IPR009056">
    <property type="entry name" value="Cyt_c-like_dom"/>
</dbReference>
<evidence type="ECO:0000256" key="6">
    <source>
        <dbReference type="PROSITE-ProRule" id="PRU00433"/>
    </source>
</evidence>
<protein>
    <submittedName>
        <fullName evidence="9">Cytochrome c553</fullName>
    </submittedName>
</protein>
<feature type="chain" id="PRO_5011714385" evidence="7">
    <location>
        <begin position="18"/>
        <end position="210"/>
    </location>
</feature>
<keyword evidence="7" id="KW-0732">Signal</keyword>
<evidence type="ECO:0000313" key="9">
    <source>
        <dbReference type="EMBL" id="SEH99204.1"/>
    </source>
</evidence>
<dbReference type="EMBL" id="FNXF01000010">
    <property type="protein sequence ID" value="SEH99204.1"/>
    <property type="molecule type" value="Genomic_DNA"/>
</dbReference>
<dbReference type="InterPro" id="IPR036909">
    <property type="entry name" value="Cyt_c-like_dom_sf"/>
</dbReference>
<dbReference type="RefSeq" id="WP_092794027.1">
    <property type="nucleotide sequence ID" value="NZ_FNXF01000010.1"/>
</dbReference>
<dbReference type="AlphaFoldDB" id="A0A1H6MJ45"/>
<evidence type="ECO:0000256" key="4">
    <source>
        <dbReference type="ARBA" id="ARBA00022982"/>
    </source>
</evidence>
<evidence type="ECO:0000256" key="2">
    <source>
        <dbReference type="ARBA" id="ARBA00022617"/>
    </source>
</evidence>
<evidence type="ECO:0000313" key="10">
    <source>
        <dbReference type="Proteomes" id="UP000199371"/>
    </source>
</evidence>
<reference evidence="10" key="1">
    <citation type="submission" date="2016-10" db="EMBL/GenBank/DDBJ databases">
        <authorList>
            <person name="Varghese N."/>
            <person name="Submissions S."/>
        </authorList>
    </citation>
    <scope>NUCLEOTIDE SEQUENCE [LARGE SCALE GENOMIC DNA]</scope>
    <source>
        <strain evidence="10">DSM 17616</strain>
    </source>
</reference>
<keyword evidence="4" id="KW-0249">Electron transport</keyword>
<dbReference type="OrthoDB" id="9773456at2"/>
<dbReference type="GO" id="GO:0020037">
    <property type="term" value="F:heme binding"/>
    <property type="evidence" value="ECO:0007669"/>
    <property type="project" value="InterPro"/>
</dbReference>
<proteinExistence type="predicted"/>
<dbReference type="SUPFAM" id="SSF46626">
    <property type="entry name" value="Cytochrome c"/>
    <property type="match status" value="2"/>
</dbReference>
<evidence type="ECO:0000259" key="8">
    <source>
        <dbReference type="PROSITE" id="PS51007"/>
    </source>
</evidence>
<dbReference type="PANTHER" id="PTHR33751">
    <property type="entry name" value="CBB3-TYPE CYTOCHROME C OXIDASE SUBUNIT FIXP"/>
    <property type="match status" value="1"/>
</dbReference>